<dbReference type="InterPro" id="IPR021808">
    <property type="entry name" value="DUF3383"/>
</dbReference>
<name>A0A0H3GRW7_KLEPH</name>
<dbReference type="GeneID" id="11847292"/>
<dbReference type="RefSeq" id="WP_004152177.1">
    <property type="nucleotide sequence ID" value="NC_016845.1"/>
</dbReference>
<proteinExistence type="predicted"/>
<dbReference type="HOGENOM" id="CLU_031174_0_0_6"/>
<evidence type="ECO:0000313" key="2">
    <source>
        <dbReference type="Proteomes" id="UP000007841"/>
    </source>
</evidence>
<sequence>MAQGLPVSNVVNVDVIMSPVAATGRNFGALLILGTSTVIPVTERIRQYSAIEDIGDDFGADSPEYEAATIFFSQSPKPTLVYIGRWAKTLAEGEAGAVETLLQAVNACLQYTNWYGLAIADSADLVEADVISVAAAIEASSLSRILAVTTADVNVLVSGNTDNIGYKLKAAGYSRTFWQYSSSSKYAAISAFGRAFTVNFTGNNTTITLKFKTEPGVTHETLTTAQASAIDAINGNVYVYYANDTAIIQQGVMANGDFFDERHGLDWLQNYVQTNLYNLLYTSATKIPQTDAGVTRLMTNVEASLDQAVNNGLIAPGVWNGGPIGQIESGDTLTKGYYVYADAVANQAQSDREARKSPVIQAAIKLAGAIHYGDVQINVVR</sequence>
<accession>A0A0H3GRW7</accession>
<organism evidence="1 2">
    <name type="scientific">Klebsiella pneumoniae subsp. pneumoniae (strain HS11286)</name>
    <dbReference type="NCBI Taxonomy" id="1125630"/>
    <lineage>
        <taxon>Bacteria</taxon>
        <taxon>Pseudomonadati</taxon>
        <taxon>Pseudomonadota</taxon>
        <taxon>Gammaproteobacteria</taxon>
        <taxon>Enterobacterales</taxon>
        <taxon>Enterobacteriaceae</taxon>
        <taxon>Klebsiella/Raoultella group</taxon>
        <taxon>Klebsiella</taxon>
        <taxon>Klebsiella pneumoniae complex</taxon>
    </lineage>
</organism>
<dbReference type="Pfam" id="PF11863">
    <property type="entry name" value="DUF3383"/>
    <property type="match status" value="2"/>
</dbReference>
<dbReference type="STRING" id="1125630.KPHS_22740"/>
<dbReference type="PATRIC" id="fig|1125630.4.peg.2211"/>
<dbReference type="AlphaFoldDB" id="A0A0H3GRW7"/>
<evidence type="ECO:0000313" key="1">
    <source>
        <dbReference type="EMBL" id="AEW60972.1"/>
    </source>
</evidence>
<dbReference type="EMBL" id="CP003200">
    <property type="protein sequence ID" value="AEW60972.1"/>
    <property type="molecule type" value="Genomic_DNA"/>
</dbReference>
<dbReference type="Proteomes" id="UP000007841">
    <property type="component" value="Chromosome"/>
</dbReference>
<gene>
    <name evidence="1" type="ordered locus">KPHS_22740</name>
</gene>
<protein>
    <submittedName>
        <fullName evidence="1">Bacteriophage protein</fullName>
    </submittedName>
</protein>
<dbReference type="KEGG" id="kpm:KPHS_22740"/>
<keyword evidence="2" id="KW-1185">Reference proteome</keyword>
<reference evidence="1 2" key="1">
    <citation type="journal article" date="2012" name="J. Bacteriol.">
        <title>Complete genome sequence of Klebsiella pneumoniae subsp. pneumoniae HS11286, a multidrug-resistant strain isolated from human sputum.</title>
        <authorList>
            <person name="Liu P."/>
            <person name="Li P."/>
            <person name="Jiang X."/>
            <person name="Bi D."/>
            <person name="Xie Y."/>
            <person name="Tai C."/>
            <person name="Deng Z."/>
            <person name="Rajakumar K."/>
            <person name="Ou H.Y."/>
        </authorList>
    </citation>
    <scope>NUCLEOTIDE SEQUENCE [LARGE SCALE GENOMIC DNA]</scope>
    <source>
        <strain evidence="1 2">HS11286</strain>
    </source>
</reference>
<dbReference type="RefSeq" id="YP_005226574.1">
    <property type="nucleotide sequence ID" value="NC_016845.1"/>
</dbReference>